<reference evidence="3" key="1">
    <citation type="journal article" date="2013" name="Stand. Genomic Sci.">
        <title>Complete genome sequence of the halophilic bacterium Spirochaeta africana type strain (Z-7692(T)) from the alkaline Lake Magadi in the East African Rift.</title>
        <authorList>
            <person name="Liolos K."/>
            <person name="Abt B."/>
            <person name="Scheuner C."/>
            <person name="Teshima H."/>
            <person name="Held B."/>
            <person name="Lapidus A."/>
            <person name="Nolan M."/>
            <person name="Lucas S."/>
            <person name="Deshpande S."/>
            <person name="Cheng J.F."/>
            <person name="Tapia R."/>
            <person name="Goodwin L.A."/>
            <person name="Pitluck S."/>
            <person name="Pagani I."/>
            <person name="Ivanova N."/>
            <person name="Mavromatis K."/>
            <person name="Mikhailova N."/>
            <person name="Huntemann M."/>
            <person name="Pati A."/>
            <person name="Chen A."/>
            <person name="Palaniappan K."/>
            <person name="Land M."/>
            <person name="Rohde M."/>
            <person name="Tindall B.J."/>
            <person name="Detter J.C."/>
            <person name="Goker M."/>
            <person name="Bristow J."/>
            <person name="Eisen J.A."/>
            <person name="Markowitz V."/>
            <person name="Hugenholtz P."/>
            <person name="Woyke T."/>
            <person name="Klenk H.P."/>
            <person name="Kyrpides N.C."/>
        </authorList>
    </citation>
    <scope>NUCLEOTIDE SEQUENCE</scope>
    <source>
        <strain evidence="3">ATCC 700263 / DSM 8902 / Z-7692</strain>
    </source>
</reference>
<dbReference type="InterPro" id="IPR050325">
    <property type="entry name" value="Prot/Nucl_acid_deglycase"/>
</dbReference>
<dbReference type="PANTHER" id="PTHR48094">
    <property type="entry name" value="PROTEIN/NUCLEIC ACID DEGLYCASE DJ-1-RELATED"/>
    <property type="match status" value="1"/>
</dbReference>
<dbReference type="RefSeq" id="WP_014456511.1">
    <property type="nucleotide sequence ID" value="NC_017098.1"/>
</dbReference>
<evidence type="ECO:0000313" key="2">
    <source>
        <dbReference type="EMBL" id="AFG38529.1"/>
    </source>
</evidence>
<dbReference type="PANTHER" id="PTHR48094:SF12">
    <property type="entry name" value="PARKINSON DISEASE PROTEIN 7 HOMOLOG"/>
    <property type="match status" value="1"/>
</dbReference>
<organism evidence="2 3">
    <name type="scientific">Spirochaeta africana (strain ATCC 700263 / DSM 8902 / Z-7692)</name>
    <dbReference type="NCBI Taxonomy" id="889378"/>
    <lineage>
        <taxon>Bacteria</taxon>
        <taxon>Pseudomonadati</taxon>
        <taxon>Spirochaetota</taxon>
        <taxon>Spirochaetia</taxon>
        <taxon>Spirochaetales</taxon>
        <taxon>Spirochaetaceae</taxon>
        <taxon>Spirochaeta</taxon>
    </lineage>
</organism>
<gene>
    <name evidence="2" type="ordered locus">Spiaf_2498</name>
</gene>
<dbReference type="PATRIC" id="fig|889378.3.peg.2475"/>
<dbReference type="GO" id="GO:0005737">
    <property type="term" value="C:cytoplasm"/>
    <property type="evidence" value="ECO:0007669"/>
    <property type="project" value="TreeGrafter"/>
</dbReference>
<name>H9ULY6_SPIAZ</name>
<keyword evidence="3" id="KW-1185">Reference proteome</keyword>
<feature type="domain" description="DJ-1/PfpI" evidence="1">
    <location>
        <begin position="6"/>
        <end position="166"/>
    </location>
</feature>
<dbReference type="EMBL" id="CP003282">
    <property type="protein sequence ID" value="AFG38529.1"/>
    <property type="molecule type" value="Genomic_DNA"/>
</dbReference>
<dbReference type="NCBIfam" id="TIGR01383">
    <property type="entry name" value="not_thiJ"/>
    <property type="match status" value="1"/>
</dbReference>
<accession>H9ULY6</accession>
<dbReference type="STRING" id="889378.Spiaf_2498"/>
<dbReference type="OrthoDB" id="9800516at2"/>
<dbReference type="HOGENOM" id="CLU_000445_44_2_12"/>
<dbReference type="KEGG" id="sfc:Spiaf_2498"/>
<dbReference type="Proteomes" id="UP000007383">
    <property type="component" value="Chromosome"/>
</dbReference>
<evidence type="ECO:0000313" key="3">
    <source>
        <dbReference type="Proteomes" id="UP000007383"/>
    </source>
</evidence>
<dbReference type="InterPro" id="IPR002818">
    <property type="entry name" value="DJ-1/PfpI"/>
</dbReference>
<dbReference type="CDD" id="cd03135">
    <property type="entry name" value="GATase1_DJ-1"/>
    <property type="match status" value="1"/>
</dbReference>
<dbReference type="InterPro" id="IPR029062">
    <property type="entry name" value="Class_I_gatase-like"/>
</dbReference>
<dbReference type="InterPro" id="IPR006287">
    <property type="entry name" value="DJ-1"/>
</dbReference>
<sequence length="185" mass="19576">MSTQPRAIVLFADGFEEVEAVTPVDFLRRAGIETHMVGVTDRDVIGSRGIRMTTDYTLDELEGAVEAVILPGGMSGAQNLAASGEVAELLQGQFAAGRLVAAICAAPAVVLSAQGYLKGRRFTCFPGLEQKVTDGQFCEDRVVIDDNLITSRGAGTAAEFACEIIRRLSGDEAAGKVHTSTLQKD</sequence>
<evidence type="ECO:0000259" key="1">
    <source>
        <dbReference type="Pfam" id="PF01965"/>
    </source>
</evidence>
<protein>
    <submittedName>
        <fullName evidence="2">DJ-1 family protein</fullName>
    </submittedName>
</protein>
<dbReference type="eggNOG" id="COG0693">
    <property type="taxonomic scope" value="Bacteria"/>
</dbReference>
<dbReference type="Gene3D" id="3.40.50.880">
    <property type="match status" value="1"/>
</dbReference>
<proteinExistence type="predicted"/>
<dbReference type="AlphaFoldDB" id="H9ULY6"/>
<dbReference type="Pfam" id="PF01965">
    <property type="entry name" value="DJ-1_PfpI"/>
    <property type="match status" value="1"/>
</dbReference>
<dbReference type="SUPFAM" id="SSF52317">
    <property type="entry name" value="Class I glutamine amidotransferase-like"/>
    <property type="match status" value="1"/>
</dbReference>